<feature type="repeat" description="TPR" evidence="1">
    <location>
        <begin position="48"/>
        <end position="81"/>
    </location>
</feature>
<comment type="caution">
    <text evidence="3">The sequence shown here is derived from an EMBL/GenBank/DDBJ whole genome shotgun (WGS) entry which is preliminary data.</text>
</comment>
<dbReference type="EMBL" id="MGFH01000087">
    <property type="protein sequence ID" value="OGM05955.1"/>
    <property type="molecule type" value="Genomic_DNA"/>
</dbReference>
<reference evidence="3 4" key="1">
    <citation type="journal article" date="2016" name="Nat. Commun.">
        <title>Thousands of microbial genomes shed light on interconnected biogeochemical processes in an aquifer system.</title>
        <authorList>
            <person name="Anantharaman K."/>
            <person name="Brown C.T."/>
            <person name="Hug L.A."/>
            <person name="Sharon I."/>
            <person name="Castelle C.J."/>
            <person name="Probst A.J."/>
            <person name="Thomas B.C."/>
            <person name="Singh A."/>
            <person name="Wilkins M.J."/>
            <person name="Karaoz U."/>
            <person name="Brodie E.L."/>
            <person name="Williams K.H."/>
            <person name="Hubbard S.S."/>
            <person name="Banfield J.F."/>
        </authorList>
    </citation>
    <scope>NUCLEOTIDE SEQUENCE [LARGE SCALE GENOMIC DNA]</scope>
</reference>
<feature type="chain" id="PRO_5009533612" evidence="2">
    <location>
        <begin position="33"/>
        <end position="283"/>
    </location>
</feature>
<dbReference type="STRING" id="1817813.A2008_11270"/>
<dbReference type="InterPro" id="IPR019734">
    <property type="entry name" value="TPR_rpt"/>
</dbReference>
<gene>
    <name evidence="3" type="ORF">A2008_11270</name>
</gene>
<evidence type="ECO:0000313" key="4">
    <source>
        <dbReference type="Proteomes" id="UP000178735"/>
    </source>
</evidence>
<dbReference type="Pfam" id="PF14559">
    <property type="entry name" value="TPR_19"/>
    <property type="match status" value="2"/>
</dbReference>
<keyword evidence="2" id="KW-0732">Signal</keyword>
<dbReference type="PROSITE" id="PS50005">
    <property type="entry name" value="TPR"/>
    <property type="match status" value="3"/>
</dbReference>
<feature type="repeat" description="TPR" evidence="1">
    <location>
        <begin position="223"/>
        <end position="256"/>
    </location>
</feature>
<dbReference type="PANTHER" id="PTHR44749:SF1">
    <property type="entry name" value="TETRATRICOPEPTIDE-LIKE HELICAL DOMAIN-CONTAINING PROTEIN"/>
    <property type="match status" value="1"/>
</dbReference>
<dbReference type="InterPro" id="IPR011990">
    <property type="entry name" value="TPR-like_helical_dom_sf"/>
</dbReference>
<dbReference type="Gene3D" id="1.25.40.10">
    <property type="entry name" value="Tetratricopeptide repeat domain"/>
    <property type="match status" value="1"/>
</dbReference>
<dbReference type="SUPFAM" id="SSF48452">
    <property type="entry name" value="TPR-like"/>
    <property type="match status" value="1"/>
</dbReference>
<sequence>MNENVSGTVKFIKRTIAAGFAVALFSCAPAFASGGSSSQMTPFDSDEVGINLEIGDMASKSGDYDSAVSAYSRAYLLDNKNFAAVYNLAYTYQLKGALKEAVKYYKTAARIDGKRHEPYINMGAIFLIEANPAGASEMFKKALEIAPDNIDANFNLAIIDIDKGDHKSALASLAAASKSVKEKSGRDYFSIALKTALCRIALGEFDMAAKALDFQSDDAAEEIERYYLTGCMLHKSGKTDEAAKAFHKAVELAKVPEMEGLSKVLDEKIAQFKATKKTGRISN</sequence>
<evidence type="ECO:0000256" key="2">
    <source>
        <dbReference type="SAM" id="SignalP"/>
    </source>
</evidence>
<name>A0A1F7WV54_9BACT</name>
<evidence type="ECO:0000256" key="1">
    <source>
        <dbReference type="PROSITE-ProRule" id="PRU00339"/>
    </source>
</evidence>
<accession>A0A1F7WV54</accession>
<feature type="signal peptide" evidence="2">
    <location>
        <begin position="1"/>
        <end position="32"/>
    </location>
</feature>
<proteinExistence type="predicted"/>
<dbReference type="GO" id="GO:0045892">
    <property type="term" value="P:negative regulation of DNA-templated transcription"/>
    <property type="evidence" value="ECO:0007669"/>
    <property type="project" value="InterPro"/>
</dbReference>
<protein>
    <submittedName>
        <fullName evidence="3">Uncharacterized protein</fullName>
    </submittedName>
</protein>
<dbReference type="Pfam" id="PF13181">
    <property type="entry name" value="TPR_8"/>
    <property type="match status" value="1"/>
</dbReference>
<dbReference type="AlphaFoldDB" id="A0A1F7WV54"/>
<evidence type="ECO:0000313" key="3">
    <source>
        <dbReference type="EMBL" id="OGM05955.1"/>
    </source>
</evidence>
<organism evidence="3 4">
    <name type="scientific">Candidatus Wallbacteria bacterium GWC2_49_35</name>
    <dbReference type="NCBI Taxonomy" id="1817813"/>
    <lineage>
        <taxon>Bacteria</taxon>
        <taxon>Candidatus Walliibacteriota</taxon>
    </lineage>
</organism>
<dbReference type="SMART" id="SM00028">
    <property type="entry name" value="TPR"/>
    <property type="match status" value="4"/>
</dbReference>
<dbReference type="Proteomes" id="UP000178735">
    <property type="component" value="Unassembled WGS sequence"/>
</dbReference>
<dbReference type="InterPro" id="IPR044650">
    <property type="entry name" value="SRFR1-like"/>
</dbReference>
<dbReference type="PANTHER" id="PTHR44749">
    <property type="entry name" value="SUPPRESSOR OF RPS4-RLD 1"/>
    <property type="match status" value="1"/>
</dbReference>
<keyword evidence="1" id="KW-0802">TPR repeat</keyword>
<feature type="repeat" description="TPR" evidence="1">
    <location>
        <begin position="116"/>
        <end position="149"/>
    </location>
</feature>